<dbReference type="EMBL" id="LR134155">
    <property type="protein sequence ID" value="VEA68819.1"/>
    <property type="molecule type" value="Genomic_DNA"/>
</dbReference>
<dbReference type="InterPro" id="IPR014710">
    <property type="entry name" value="RmlC-like_jellyroll"/>
</dbReference>
<proteinExistence type="predicted"/>
<dbReference type="Proteomes" id="UP000271603">
    <property type="component" value="Chromosome"/>
</dbReference>
<evidence type="ECO:0000313" key="2">
    <source>
        <dbReference type="EMBL" id="MBH1929480.1"/>
    </source>
</evidence>
<evidence type="ECO:0000313" key="8">
    <source>
        <dbReference type="Proteomes" id="UP000307968"/>
    </source>
</evidence>
<feature type="chain" id="PRO_5044600536" evidence="1">
    <location>
        <begin position="21"/>
        <end position="142"/>
    </location>
</feature>
<evidence type="ECO:0000313" key="6">
    <source>
        <dbReference type="Proteomes" id="UP000271603"/>
    </source>
</evidence>
<dbReference type="GeneID" id="61766700"/>
<dbReference type="Proteomes" id="UP000624159">
    <property type="component" value="Unassembled WGS sequence"/>
</dbReference>
<sequence length="142" mass="15280">MMCRSGVMAAMMLACMNALAEESHGEGINKQTLLKTENSWEGTPYGHYPAGAPQITMLKVTVEPNRVLAWHTHPCISAVHMTAGSVSLTVAKTGEKRTFRQGDSFTDTVDIVHQGQAGAQGAEMLVFFACADNRPLTIAEAK</sequence>
<evidence type="ECO:0000313" key="3">
    <source>
        <dbReference type="EMBL" id="VEA68819.1"/>
    </source>
</evidence>
<evidence type="ECO:0000313" key="4">
    <source>
        <dbReference type="EMBL" id="VEI67698.1"/>
    </source>
</evidence>
<dbReference type="EMBL" id="LR590463">
    <property type="protein sequence ID" value="VTP65154.1"/>
    <property type="molecule type" value="Genomic_DNA"/>
</dbReference>
<dbReference type="RefSeq" id="WP_171020756.1">
    <property type="nucleotide sequence ID" value="NZ_CAMIPJ010000001.1"/>
</dbReference>
<evidence type="ECO:0000256" key="1">
    <source>
        <dbReference type="SAM" id="SignalP"/>
    </source>
</evidence>
<evidence type="ECO:0000313" key="5">
    <source>
        <dbReference type="EMBL" id="VTP65154.1"/>
    </source>
</evidence>
<dbReference type="AlphaFoldDB" id="A0A3S4X849"/>
<keyword evidence="1" id="KW-0732">Signal</keyword>
<dbReference type="Proteomes" id="UP000307968">
    <property type="component" value="Chromosome"/>
</dbReference>
<dbReference type="SUPFAM" id="SSF51182">
    <property type="entry name" value="RmlC-like cupins"/>
    <property type="match status" value="1"/>
</dbReference>
<dbReference type="InterPro" id="IPR011051">
    <property type="entry name" value="RmlC_Cupin_sf"/>
</dbReference>
<dbReference type="Gene3D" id="2.60.120.10">
    <property type="entry name" value="Jelly Rolls"/>
    <property type="match status" value="1"/>
</dbReference>
<dbReference type="STRING" id="61652.AXX16_1992"/>
<dbReference type="EMBL" id="LR134493">
    <property type="protein sequence ID" value="VEI67698.1"/>
    <property type="molecule type" value="Genomic_DNA"/>
</dbReference>
<dbReference type="Proteomes" id="UP000281904">
    <property type="component" value="Chromosome"/>
</dbReference>
<dbReference type="CDD" id="cd02236">
    <property type="entry name" value="cupin_CV2614-like"/>
    <property type="match status" value="1"/>
</dbReference>
<gene>
    <name evidence="2" type="ORF">I5U13_07355</name>
    <name evidence="4" type="ORF">NCTC10036_03097</name>
    <name evidence="5" type="ORF">NCTC12971_03930</name>
    <name evidence="3" type="ORF">NCTC9419_00627</name>
</gene>
<dbReference type="EMBL" id="JADULK010000003">
    <property type="protein sequence ID" value="MBH1929480.1"/>
    <property type="molecule type" value="Genomic_DNA"/>
</dbReference>
<evidence type="ECO:0000313" key="9">
    <source>
        <dbReference type="Proteomes" id="UP000624159"/>
    </source>
</evidence>
<feature type="signal peptide" evidence="1">
    <location>
        <begin position="1"/>
        <end position="20"/>
    </location>
</feature>
<organism evidence="4 7">
    <name type="scientific">Serratia rubidaea</name>
    <name type="common">Serratia marinorubra</name>
    <dbReference type="NCBI Taxonomy" id="61652"/>
    <lineage>
        <taxon>Bacteria</taxon>
        <taxon>Pseudomonadati</taxon>
        <taxon>Pseudomonadota</taxon>
        <taxon>Gammaproteobacteria</taxon>
        <taxon>Enterobacterales</taxon>
        <taxon>Yersiniaceae</taxon>
        <taxon>Serratia</taxon>
    </lineage>
</organism>
<reference evidence="6 7" key="1">
    <citation type="submission" date="2018-12" db="EMBL/GenBank/DDBJ databases">
        <authorList>
            <consortium name="Pathogen Informatics"/>
        </authorList>
    </citation>
    <scope>NUCLEOTIDE SEQUENCE [LARGE SCALE GENOMIC DNA]</scope>
    <source>
        <strain evidence="4 7">NCTC10036</strain>
        <strain evidence="5 8">NCTC12971</strain>
        <strain evidence="3 6">NCTC9419</strain>
    </source>
</reference>
<name>A0A3S4X849_SERRU</name>
<accession>A0A3S4X849</accession>
<dbReference type="PROSITE" id="PS51257">
    <property type="entry name" value="PROKAR_LIPOPROTEIN"/>
    <property type="match status" value="1"/>
</dbReference>
<protein>
    <submittedName>
        <fullName evidence="2">Cupin domain-containing protein</fullName>
    </submittedName>
</protein>
<reference evidence="2 9" key="2">
    <citation type="submission" date="2020-11" db="EMBL/GenBank/DDBJ databases">
        <title>Enhanced detection system for hospital associated transmission using whole genome sequencing surveillance.</title>
        <authorList>
            <person name="Harrison L.H."/>
            <person name="Van Tyne D."/>
            <person name="Marsh J.W."/>
            <person name="Griffith M.P."/>
            <person name="Snyder D.J."/>
            <person name="Cooper V.S."/>
            <person name="Mustapha M."/>
        </authorList>
    </citation>
    <scope>NUCLEOTIDE SEQUENCE [LARGE SCALE GENOMIC DNA]</scope>
    <source>
        <strain evidence="2 9">SER00230</strain>
    </source>
</reference>
<keyword evidence="9" id="KW-1185">Reference proteome</keyword>
<evidence type="ECO:0000313" key="7">
    <source>
        <dbReference type="Proteomes" id="UP000281904"/>
    </source>
</evidence>